<dbReference type="AlphaFoldDB" id="A0A0M6Y1Y0"/>
<organism evidence="10 11">
    <name type="scientific">Roseibium aggregatum</name>
    <dbReference type="NCBI Taxonomy" id="187304"/>
    <lineage>
        <taxon>Bacteria</taxon>
        <taxon>Pseudomonadati</taxon>
        <taxon>Pseudomonadota</taxon>
        <taxon>Alphaproteobacteria</taxon>
        <taxon>Hyphomicrobiales</taxon>
        <taxon>Stappiaceae</taxon>
        <taxon>Roseibium</taxon>
    </lineage>
</organism>
<dbReference type="Pfam" id="PF00528">
    <property type="entry name" value="BPD_transp_1"/>
    <property type="match status" value="1"/>
</dbReference>
<dbReference type="GO" id="GO:0055085">
    <property type="term" value="P:transmembrane transport"/>
    <property type="evidence" value="ECO:0007669"/>
    <property type="project" value="InterPro"/>
</dbReference>
<protein>
    <submittedName>
        <fullName evidence="10">Spermidine/putrescine transport system permease protein PotB</fullName>
    </submittedName>
</protein>
<dbReference type="EMBL" id="CXST01000002">
    <property type="protein sequence ID" value="CTQ44095.1"/>
    <property type="molecule type" value="Genomic_DNA"/>
</dbReference>
<evidence type="ECO:0000259" key="9">
    <source>
        <dbReference type="PROSITE" id="PS50928"/>
    </source>
</evidence>
<feature type="transmembrane region" description="Helical" evidence="8">
    <location>
        <begin position="212"/>
        <end position="234"/>
    </location>
</feature>
<proteinExistence type="inferred from homology"/>
<sequence length="311" mass="34853">MSRGHNTLENRRKLTLFGLLLPPSAFLAVFFLGPLAIMIVYSWLTPGLYGGVEWKFFHLNYGRILGWADTKYERFDPVYIEIFLRSVKLAATTVLLSLILCYPVAFWVSRMSDRMKNLVIFLITLPFFISLIVRLFAWVLILRPTGFFNQALMGLGLIDQPLEIIFTGTAVVIGMVYVFVPFMFLPLYASIEKLDHSLIEASQDLGANRLQTFFRVILPMTLPGIVGGSIIVFIPSLGNFIVPSLLGGAKVVMIGNLIEQQFLSARNWPFGAALGMMVMAAVLVLLLYYIRIVTREERRSGGSKVAEEVAA</sequence>
<dbReference type="RefSeq" id="WP_055656817.1">
    <property type="nucleotide sequence ID" value="NZ_CP045631.1"/>
</dbReference>
<keyword evidence="6 8" id="KW-1133">Transmembrane helix</keyword>
<dbReference type="PANTHER" id="PTHR42929:SF1">
    <property type="entry name" value="INNER MEMBRANE ABC TRANSPORTER PERMEASE PROTEIN YDCU-RELATED"/>
    <property type="match status" value="1"/>
</dbReference>
<keyword evidence="3 8" id="KW-0813">Transport</keyword>
<dbReference type="PROSITE" id="PS50928">
    <property type="entry name" value="ABC_TM1"/>
    <property type="match status" value="1"/>
</dbReference>
<dbReference type="InterPro" id="IPR000515">
    <property type="entry name" value="MetI-like"/>
</dbReference>
<dbReference type="SUPFAM" id="SSF161098">
    <property type="entry name" value="MetI-like"/>
    <property type="match status" value="1"/>
</dbReference>
<evidence type="ECO:0000256" key="1">
    <source>
        <dbReference type="ARBA" id="ARBA00004651"/>
    </source>
</evidence>
<evidence type="ECO:0000256" key="2">
    <source>
        <dbReference type="ARBA" id="ARBA00007069"/>
    </source>
</evidence>
<reference evidence="11" key="1">
    <citation type="submission" date="2015-07" db="EMBL/GenBank/DDBJ databases">
        <authorList>
            <person name="Rodrigo-Torres Lidia"/>
            <person name="Arahal R.David."/>
        </authorList>
    </citation>
    <scope>NUCLEOTIDE SEQUENCE [LARGE SCALE GENOMIC DNA]</scope>
    <source>
        <strain evidence="11">CECT 4801</strain>
    </source>
</reference>
<dbReference type="OrthoDB" id="9807047at2"/>
<evidence type="ECO:0000256" key="7">
    <source>
        <dbReference type="ARBA" id="ARBA00023136"/>
    </source>
</evidence>
<feature type="transmembrane region" description="Helical" evidence="8">
    <location>
        <begin position="20"/>
        <end position="44"/>
    </location>
</feature>
<gene>
    <name evidence="10" type="primary">potB_2</name>
    <name evidence="10" type="ORF">LAL4801_02537</name>
</gene>
<evidence type="ECO:0000256" key="4">
    <source>
        <dbReference type="ARBA" id="ARBA00022475"/>
    </source>
</evidence>
<keyword evidence="4" id="KW-1003">Cell membrane</keyword>
<keyword evidence="11" id="KW-1185">Reference proteome</keyword>
<feature type="transmembrane region" description="Helical" evidence="8">
    <location>
        <begin position="164"/>
        <end position="191"/>
    </location>
</feature>
<comment type="subcellular location">
    <subcellularLocation>
        <location evidence="1 8">Cell membrane</location>
        <topology evidence="1 8">Multi-pass membrane protein</topology>
    </subcellularLocation>
</comment>
<name>A0A0M6Y1Y0_9HYPH</name>
<keyword evidence="7 8" id="KW-0472">Membrane</keyword>
<dbReference type="InterPro" id="IPR035906">
    <property type="entry name" value="MetI-like_sf"/>
</dbReference>
<evidence type="ECO:0000256" key="5">
    <source>
        <dbReference type="ARBA" id="ARBA00022692"/>
    </source>
</evidence>
<keyword evidence="5 8" id="KW-0812">Transmembrane</keyword>
<feature type="domain" description="ABC transmembrane type-1" evidence="9">
    <location>
        <begin position="83"/>
        <end position="289"/>
    </location>
</feature>
<feature type="transmembrane region" description="Helical" evidence="8">
    <location>
        <begin position="89"/>
        <end position="108"/>
    </location>
</feature>
<evidence type="ECO:0000313" key="11">
    <source>
        <dbReference type="Proteomes" id="UP000048926"/>
    </source>
</evidence>
<evidence type="ECO:0000256" key="6">
    <source>
        <dbReference type="ARBA" id="ARBA00022989"/>
    </source>
</evidence>
<dbReference type="STRING" id="187304.B0E33_11335"/>
<feature type="transmembrane region" description="Helical" evidence="8">
    <location>
        <begin position="120"/>
        <end position="144"/>
    </location>
</feature>
<comment type="similarity">
    <text evidence="2">Belongs to the binding-protein-dependent transport system permease family. CysTW subfamily.</text>
</comment>
<feature type="transmembrane region" description="Helical" evidence="8">
    <location>
        <begin position="270"/>
        <end position="290"/>
    </location>
</feature>
<dbReference type="GO" id="GO:0005886">
    <property type="term" value="C:plasma membrane"/>
    <property type="evidence" value="ECO:0007669"/>
    <property type="project" value="UniProtKB-SubCell"/>
</dbReference>
<dbReference type="CDD" id="cd06261">
    <property type="entry name" value="TM_PBP2"/>
    <property type="match status" value="1"/>
</dbReference>
<dbReference type="Gene3D" id="1.10.3720.10">
    <property type="entry name" value="MetI-like"/>
    <property type="match status" value="1"/>
</dbReference>
<accession>A0A0M6Y1Y0</accession>
<dbReference type="PANTHER" id="PTHR42929">
    <property type="entry name" value="INNER MEMBRANE ABC TRANSPORTER PERMEASE PROTEIN YDCU-RELATED-RELATED"/>
    <property type="match status" value="1"/>
</dbReference>
<evidence type="ECO:0000256" key="3">
    <source>
        <dbReference type="ARBA" id="ARBA00022448"/>
    </source>
</evidence>
<dbReference type="Proteomes" id="UP000048926">
    <property type="component" value="Unassembled WGS sequence"/>
</dbReference>
<evidence type="ECO:0000256" key="8">
    <source>
        <dbReference type="RuleBase" id="RU363032"/>
    </source>
</evidence>
<evidence type="ECO:0000313" key="10">
    <source>
        <dbReference type="EMBL" id="CTQ44095.1"/>
    </source>
</evidence>